<dbReference type="InParanoid" id="A0A0C3DXH9"/>
<protein>
    <submittedName>
        <fullName evidence="1">Uncharacterized protein</fullName>
    </submittedName>
</protein>
<evidence type="ECO:0000313" key="2">
    <source>
        <dbReference type="Proteomes" id="UP000053989"/>
    </source>
</evidence>
<reference evidence="1 2" key="1">
    <citation type="submission" date="2014-04" db="EMBL/GenBank/DDBJ databases">
        <authorList>
            <consortium name="DOE Joint Genome Institute"/>
            <person name="Kuo A."/>
            <person name="Kohler A."/>
            <person name="Nagy L.G."/>
            <person name="Floudas D."/>
            <person name="Copeland A."/>
            <person name="Barry K.W."/>
            <person name="Cichocki N."/>
            <person name="Veneault-Fourrey C."/>
            <person name="LaButti K."/>
            <person name="Lindquist E.A."/>
            <person name="Lipzen A."/>
            <person name="Lundell T."/>
            <person name="Morin E."/>
            <person name="Murat C."/>
            <person name="Sun H."/>
            <person name="Tunlid A."/>
            <person name="Henrissat B."/>
            <person name="Grigoriev I.V."/>
            <person name="Hibbett D.S."/>
            <person name="Martin F."/>
            <person name="Nordberg H.P."/>
            <person name="Cantor M.N."/>
            <person name="Hua S.X."/>
        </authorList>
    </citation>
    <scope>NUCLEOTIDE SEQUENCE [LARGE SCALE GENOMIC DNA]</scope>
    <source>
        <strain evidence="1 2">Foug A</strain>
    </source>
</reference>
<evidence type="ECO:0000313" key="1">
    <source>
        <dbReference type="EMBL" id="KIM60884.1"/>
    </source>
</evidence>
<sequence>MQLSHPHNPRDNPNVMDAEYDFESGTTMEDHLNVLGTRVPEVKVERKVIQRIHPSRISRWVILCAISSVANEGVVKQNINNMLSDNSVKNEKRKGGNTHAVLQDFKRYHWHHVTKHAKPLDSNMQELEDIIVSAQGKVKYFLLKLVWKILLHGMFWVLSIFP</sequence>
<dbReference type="Proteomes" id="UP000053989">
    <property type="component" value="Unassembled WGS sequence"/>
</dbReference>
<proteinExistence type="predicted"/>
<dbReference type="AlphaFoldDB" id="A0A0C3DXH9"/>
<gene>
    <name evidence="1" type="ORF">SCLCIDRAFT_9547</name>
</gene>
<name>A0A0C3DXH9_9AGAM</name>
<dbReference type="EMBL" id="KN822057">
    <property type="protein sequence ID" value="KIM60884.1"/>
    <property type="molecule type" value="Genomic_DNA"/>
</dbReference>
<reference evidence="2" key="2">
    <citation type="submission" date="2015-01" db="EMBL/GenBank/DDBJ databases">
        <title>Evolutionary Origins and Diversification of the Mycorrhizal Mutualists.</title>
        <authorList>
            <consortium name="DOE Joint Genome Institute"/>
            <consortium name="Mycorrhizal Genomics Consortium"/>
            <person name="Kohler A."/>
            <person name="Kuo A."/>
            <person name="Nagy L.G."/>
            <person name="Floudas D."/>
            <person name="Copeland A."/>
            <person name="Barry K.W."/>
            <person name="Cichocki N."/>
            <person name="Veneault-Fourrey C."/>
            <person name="LaButti K."/>
            <person name="Lindquist E.A."/>
            <person name="Lipzen A."/>
            <person name="Lundell T."/>
            <person name="Morin E."/>
            <person name="Murat C."/>
            <person name="Riley R."/>
            <person name="Ohm R."/>
            <person name="Sun H."/>
            <person name="Tunlid A."/>
            <person name="Henrissat B."/>
            <person name="Grigoriev I.V."/>
            <person name="Hibbett D.S."/>
            <person name="Martin F."/>
        </authorList>
    </citation>
    <scope>NUCLEOTIDE SEQUENCE [LARGE SCALE GENOMIC DNA]</scope>
    <source>
        <strain evidence="2">Foug A</strain>
    </source>
</reference>
<organism evidence="1 2">
    <name type="scientific">Scleroderma citrinum Foug A</name>
    <dbReference type="NCBI Taxonomy" id="1036808"/>
    <lineage>
        <taxon>Eukaryota</taxon>
        <taxon>Fungi</taxon>
        <taxon>Dikarya</taxon>
        <taxon>Basidiomycota</taxon>
        <taxon>Agaricomycotina</taxon>
        <taxon>Agaricomycetes</taxon>
        <taxon>Agaricomycetidae</taxon>
        <taxon>Boletales</taxon>
        <taxon>Sclerodermatineae</taxon>
        <taxon>Sclerodermataceae</taxon>
        <taxon>Scleroderma</taxon>
    </lineage>
</organism>
<keyword evidence="2" id="KW-1185">Reference proteome</keyword>
<accession>A0A0C3DXH9</accession>
<dbReference type="HOGENOM" id="CLU_1636399_0_0_1"/>